<reference evidence="3" key="1">
    <citation type="submission" date="2012-02" db="EMBL/GenBank/DDBJ databases">
        <title>Whole genome shotgun sequence of Gordonia otitidis NBRC 100426.</title>
        <authorList>
            <person name="Yoshida I."/>
            <person name="Hosoyama A."/>
            <person name="Tsuchikane K."/>
            <person name="Katsumata H."/>
            <person name="Yamazaki S."/>
            <person name="Fujita N."/>
        </authorList>
    </citation>
    <scope>NUCLEOTIDE SEQUENCE [LARGE SCALE GENOMIC DNA]</scope>
    <source>
        <strain evidence="3">NBRC 100426</strain>
    </source>
</reference>
<evidence type="ECO:0000256" key="2">
    <source>
        <dbReference type="HAMAP-Rule" id="MF_00048"/>
    </source>
</evidence>
<evidence type="ECO:0000313" key="4">
    <source>
        <dbReference type="Proteomes" id="UP000005038"/>
    </source>
</evidence>
<protein>
    <recommendedName>
        <fullName evidence="2">UPF0102 protein GOOTI_100_00290</fullName>
    </recommendedName>
</protein>
<dbReference type="AlphaFoldDB" id="H5TLE8"/>
<dbReference type="InterPro" id="IPR011335">
    <property type="entry name" value="Restrct_endonuc-II-like"/>
</dbReference>
<dbReference type="EMBL" id="BAFB01000100">
    <property type="protein sequence ID" value="GAB34306.1"/>
    <property type="molecule type" value="Genomic_DNA"/>
</dbReference>
<evidence type="ECO:0000256" key="1">
    <source>
        <dbReference type="ARBA" id="ARBA00006738"/>
    </source>
</evidence>
<sequence length="123" mass="14016">MIGRLGEDLAAEYVAGLGWSVLERNWRCRYGELDMIATDRDGQESVLVIVEVKTRASRVLGDPAEAVTADKLSRIRRLTRLWLADQDAFWPTIRVDVVSVQLDPHHPERTELAALRHHRGVFE</sequence>
<dbReference type="InterPro" id="IPR011856">
    <property type="entry name" value="tRNA_endonuc-like_dom_sf"/>
</dbReference>
<organism evidence="3 4">
    <name type="scientific">Gordonia otitidis (strain DSM 44809 / CCUG 52243 / JCM 12355 / NBRC 100426 / IFM 10032)</name>
    <dbReference type="NCBI Taxonomy" id="1108044"/>
    <lineage>
        <taxon>Bacteria</taxon>
        <taxon>Bacillati</taxon>
        <taxon>Actinomycetota</taxon>
        <taxon>Actinomycetes</taxon>
        <taxon>Mycobacteriales</taxon>
        <taxon>Gordoniaceae</taxon>
        <taxon>Gordonia</taxon>
    </lineage>
</organism>
<gene>
    <name evidence="3" type="ORF">GOOTI_100_00290</name>
</gene>
<comment type="caution">
    <text evidence="3">The sequence shown here is derived from an EMBL/GenBank/DDBJ whole genome shotgun (WGS) entry which is preliminary data.</text>
</comment>
<proteinExistence type="inferred from homology"/>
<dbReference type="InterPro" id="IPR003509">
    <property type="entry name" value="UPF0102_YraN-like"/>
</dbReference>
<dbReference type="HAMAP" id="MF_00048">
    <property type="entry name" value="UPF0102"/>
    <property type="match status" value="1"/>
</dbReference>
<dbReference type="NCBIfam" id="NF009154">
    <property type="entry name" value="PRK12497.3-3"/>
    <property type="match status" value="1"/>
</dbReference>
<dbReference type="STRING" id="1108044.GOOTI_100_00290"/>
<accession>H5TLE8</accession>
<dbReference type="PANTHER" id="PTHR34039">
    <property type="entry name" value="UPF0102 PROTEIN YRAN"/>
    <property type="match status" value="1"/>
</dbReference>
<keyword evidence="4" id="KW-1185">Reference proteome</keyword>
<comment type="similarity">
    <text evidence="1 2">Belongs to the UPF0102 family.</text>
</comment>
<evidence type="ECO:0000313" key="3">
    <source>
        <dbReference type="EMBL" id="GAB34306.1"/>
    </source>
</evidence>
<name>H5TLE8_GORO1</name>
<dbReference type="CDD" id="cd20736">
    <property type="entry name" value="PoNe_Nuclease"/>
    <property type="match status" value="1"/>
</dbReference>
<dbReference type="SUPFAM" id="SSF52980">
    <property type="entry name" value="Restriction endonuclease-like"/>
    <property type="match status" value="1"/>
</dbReference>
<dbReference type="Pfam" id="PF02021">
    <property type="entry name" value="UPF0102"/>
    <property type="match status" value="1"/>
</dbReference>
<dbReference type="Proteomes" id="UP000005038">
    <property type="component" value="Unassembled WGS sequence"/>
</dbReference>
<dbReference type="GO" id="GO:0003676">
    <property type="term" value="F:nucleic acid binding"/>
    <property type="evidence" value="ECO:0007669"/>
    <property type="project" value="InterPro"/>
</dbReference>
<dbReference type="PANTHER" id="PTHR34039:SF1">
    <property type="entry name" value="UPF0102 PROTEIN YRAN"/>
    <property type="match status" value="1"/>
</dbReference>
<dbReference type="Gene3D" id="3.40.1350.10">
    <property type="match status" value="1"/>
</dbReference>